<gene>
    <name evidence="2" type="ORF">AVDCRST_MAG43-325</name>
</gene>
<evidence type="ECO:0000256" key="1">
    <source>
        <dbReference type="SAM" id="MobiDB-lite"/>
    </source>
</evidence>
<accession>A0A6J4UAQ5</accession>
<feature type="region of interest" description="Disordered" evidence="1">
    <location>
        <begin position="1"/>
        <end position="39"/>
    </location>
</feature>
<name>A0A6J4UAQ5_9BACT</name>
<proteinExistence type="predicted"/>
<protein>
    <submittedName>
        <fullName evidence="2">Uncharacterized protein</fullName>
    </submittedName>
</protein>
<dbReference type="AlphaFoldDB" id="A0A6J4UAQ5"/>
<feature type="compositionally biased region" description="Acidic residues" evidence="1">
    <location>
        <begin position="30"/>
        <end position="39"/>
    </location>
</feature>
<organism evidence="2">
    <name type="scientific">uncultured Thermomicrobiales bacterium</name>
    <dbReference type="NCBI Taxonomy" id="1645740"/>
    <lineage>
        <taxon>Bacteria</taxon>
        <taxon>Pseudomonadati</taxon>
        <taxon>Thermomicrobiota</taxon>
        <taxon>Thermomicrobia</taxon>
        <taxon>Thermomicrobiales</taxon>
        <taxon>environmental samples</taxon>
    </lineage>
</organism>
<sequence length="39" mass="3989">MESGSSSLERGGWTVGGGWPNGINEGLGVGDDEPPLSWT</sequence>
<feature type="compositionally biased region" description="Gly residues" evidence="1">
    <location>
        <begin position="13"/>
        <end position="29"/>
    </location>
</feature>
<evidence type="ECO:0000313" key="2">
    <source>
        <dbReference type="EMBL" id="CAA9543215.1"/>
    </source>
</evidence>
<dbReference type="EMBL" id="CADCWI010000017">
    <property type="protein sequence ID" value="CAA9543215.1"/>
    <property type="molecule type" value="Genomic_DNA"/>
</dbReference>
<reference evidence="2" key="1">
    <citation type="submission" date="2020-02" db="EMBL/GenBank/DDBJ databases">
        <authorList>
            <person name="Meier V. D."/>
        </authorList>
    </citation>
    <scope>NUCLEOTIDE SEQUENCE</scope>
    <source>
        <strain evidence="2">AVDCRST_MAG43</strain>
    </source>
</reference>